<dbReference type="InterPro" id="IPR039315">
    <property type="entry name" value="CheW"/>
</dbReference>
<sequence>MAKRQSLREFQQDLTRRLTEVKASGRRSALLAVNAGPENWLLDLSEAGEIIVTPNLTPVPLTREWFRGLANVRGNLYSVVDFAAFCGEGITPMNSNTRILLIGAKHGMNTALLVSRALGLRNPEDFDTDETTIDQRPWVAGAVRDSQDRLWRKLNVRPLLADAHFLDATLDSYAT</sequence>
<feature type="domain" description="CheW-like" evidence="1">
    <location>
        <begin position="27"/>
        <end position="165"/>
    </location>
</feature>
<accession>A0ABP9R658</accession>
<evidence type="ECO:0000313" key="2">
    <source>
        <dbReference type="EMBL" id="GAA5171603.1"/>
    </source>
</evidence>
<dbReference type="SMART" id="SM00260">
    <property type="entry name" value="CheW"/>
    <property type="match status" value="1"/>
</dbReference>
<dbReference type="PANTHER" id="PTHR22617">
    <property type="entry name" value="CHEMOTAXIS SENSOR HISTIDINE KINASE-RELATED"/>
    <property type="match status" value="1"/>
</dbReference>
<organism evidence="2 3">
    <name type="scientific">Viridibacterium curvum</name>
    <dbReference type="NCBI Taxonomy" id="1101404"/>
    <lineage>
        <taxon>Bacteria</taxon>
        <taxon>Pseudomonadati</taxon>
        <taxon>Pseudomonadota</taxon>
        <taxon>Betaproteobacteria</taxon>
        <taxon>Rhodocyclales</taxon>
        <taxon>Rhodocyclaceae</taxon>
        <taxon>Viridibacterium</taxon>
    </lineage>
</organism>
<name>A0ABP9R658_9RHOO</name>
<dbReference type="InterPro" id="IPR036061">
    <property type="entry name" value="CheW-like_dom_sf"/>
</dbReference>
<dbReference type="PROSITE" id="PS50851">
    <property type="entry name" value="CHEW"/>
    <property type="match status" value="1"/>
</dbReference>
<comment type="caution">
    <text evidence="2">The sequence shown here is derived from an EMBL/GenBank/DDBJ whole genome shotgun (WGS) entry which is preliminary data.</text>
</comment>
<evidence type="ECO:0000313" key="3">
    <source>
        <dbReference type="Proteomes" id="UP001500547"/>
    </source>
</evidence>
<gene>
    <name evidence="2" type="ORF">GCM10025770_36490</name>
</gene>
<reference evidence="3" key="1">
    <citation type="journal article" date="2019" name="Int. J. Syst. Evol. Microbiol.">
        <title>The Global Catalogue of Microorganisms (GCM) 10K type strain sequencing project: providing services to taxonomists for standard genome sequencing and annotation.</title>
        <authorList>
            <consortium name="The Broad Institute Genomics Platform"/>
            <consortium name="The Broad Institute Genome Sequencing Center for Infectious Disease"/>
            <person name="Wu L."/>
            <person name="Ma J."/>
        </authorList>
    </citation>
    <scope>NUCLEOTIDE SEQUENCE [LARGE SCALE GENOMIC DNA]</scope>
    <source>
        <strain evidence="3">JCM 18715</strain>
    </source>
</reference>
<dbReference type="Pfam" id="PF01584">
    <property type="entry name" value="CheW"/>
    <property type="match status" value="1"/>
</dbReference>
<evidence type="ECO:0000259" key="1">
    <source>
        <dbReference type="PROSITE" id="PS50851"/>
    </source>
</evidence>
<protein>
    <submittedName>
        <fullName evidence="2">Chemotaxis protein CheW</fullName>
    </submittedName>
</protein>
<dbReference type="InterPro" id="IPR002545">
    <property type="entry name" value="CheW-lke_dom"/>
</dbReference>
<keyword evidence="3" id="KW-1185">Reference proteome</keyword>
<dbReference type="EMBL" id="BAABLD010000017">
    <property type="protein sequence ID" value="GAA5171603.1"/>
    <property type="molecule type" value="Genomic_DNA"/>
</dbReference>
<dbReference type="Gene3D" id="2.40.50.180">
    <property type="entry name" value="CheA-289, Domain 4"/>
    <property type="match status" value="1"/>
</dbReference>
<dbReference type="RefSeq" id="WP_345534546.1">
    <property type="nucleotide sequence ID" value="NZ_BAABLD010000017.1"/>
</dbReference>
<dbReference type="SUPFAM" id="SSF50341">
    <property type="entry name" value="CheW-like"/>
    <property type="match status" value="1"/>
</dbReference>
<dbReference type="PANTHER" id="PTHR22617:SF43">
    <property type="entry name" value="PROTEIN PILI"/>
    <property type="match status" value="1"/>
</dbReference>
<dbReference type="Proteomes" id="UP001500547">
    <property type="component" value="Unassembled WGS sequence"/>
</dbReference>
<proteinExistence type="predicted"/>